<dbReference type="PROSITE" id="PS50800">
    <property type="entry name" value="SAP"/>
    <property type="match status" value="1"/>
</dbReference>
<organism evidence="4 5">
    <name type="scientific">Micromonas commoda (strain RCC299 / NOUM17 / CCMP2709)</name>
    <name type="common">Picoplanktonic green alga</name>
    <dbReference type="NCBI Taxonomy" id="296587"/>
    <lineage>
        <taxon>Eukaryota</taxon>
        <taxon>Viridiplantae</taxon>
        <taxon>Chlorophyta</taxon>
        <taxon>Mamiellophyceae</taxon>
        <taxon>Mamiellales</taxon>
        <taxon>Mamiellaceae</taxon>
        <taxon>Micromonas</taxon>
    </lineage>
</organism>
<evidence type="ECO:0000256" key="2">
    <source>
        <dbReference type="SAM" id="MobiDB-lite"/>
    </source>
</evidence>
<feature type="region of interest" description="Disordered" evidence="2">
    <location>
        <begin position="64"/>
        <end position="136"/>
    </location>
</feature>
<dbReference type="GeneID" id="8247105"/>
<dbReference type="SMART" id="SM00513">
    <property type="entry name" value="SAP"/>
    <property type="match status" value="1"/>
</dbReference>
<dbReference type="Gene3D" id="1.10.720.30">
    <property type="entry name" value="SAP domain"/>
    <property type="match status" value="1"/>
</dbReference>
<dbReference type="GO" id="GO:0010005">
    <property type="term" value="C:cortical microtubule, transverse to long axis"/>
    <property type="evidence" value="ECO:0007669"/>
    <property type="project" value="TreeGrafter"/>
</dbReference>
<dbReference type="eggNOG" id="ENOG502S9YC">
    <property type="taxonomic scope" value="Eukaryota"/>
</dbReference>
<feature type="region of interest" description="Disordered" evidence="2">
    <location>
        <begin position="1"/>
        <end position="50"/>
    </location>
</feature>
<protein>
    <recommendedName>
        <fullName evidence="3">SAP domain-containing protein</fullName>
    </recommendedName>
</protein>
<dbReference type="KEGG" id="mis:MICPUN_109058"/>
<dbReference type="SUPFAM" id="SSF68906">
    <property type="entry name" value="SAP domain"/>
    <property type="match status" value="1"/>
</dbReference>
<feature type="compositionally biased region" description="Polar residues" evidence="2">
    <location>
        <begin position="64"/>
        <end position="79"/>
    </location>
</feature>
<dbReference type="InterPro" id="IPR036361">
    <property type="entry name" value="SAP_dom_sf"/>
</dbReference>
<feature type="region of interest" description="Disordered" evidence="2">
    <location>
        <begin position="384"/>
        <end position="442"/>
    </location>
</feature>
<evidence type="ECO:0000256" key="1">
    <source>
        <dbReference type="ARBA" id="ARBA00009656"/>
    </source>
</evidence>
<evidence type="ECO:0000313" key="5">
    <source>
        <dbReference type="Proteomes" id="UP000002009"/>
    </source>
</evidence>
<name>C1FHE0_MICCC</name>
<dbReference type="PANTHER" id="PTHR33403">
    <property type="entry name" value="SPR1"/>
    <property type="match status" value="1"/>
</dbReference>
<dbReference type="RefSeq" id="XP_002508544.1">
    <property type="nucleotide sequence ID" value="XM_002508498.1"/>
</dbReference>
<sequence>MSYFNNENAMPQSSNAFANGSDQNCGNVITDRPTTRLHAPPGGHSSICFGAAPEDRVRSTVATAQDKATNSPSAVQSQVFGAPSAARSNSSNAFANGADQNCGNFITDRPTTRLHAPPGGQSQISFGGGDFDAPAVRRPDTAAFAAKEREQAGSDIFGAGPAPVAAAPEVWSAEEEVPPPATVQATNEDIKAMMHQELRELCRAHGLSPAGAKNTLVERVCEAMVTGQIKVMVANRGVSGVATVGNNYNREQGQNVGNFLTGRNSSRVLAPPGGGSSFSLGGYGSEPAPASHKNVSQAKHHEIIGNDIFSDGHAASSRALSDAKIAQLQGHDVFSDSPNAFVPGKQVSHAKLQRDYRGSDVFSDVAEPRRPGTALSTAKANDMRGQDIFSDGPAREKGEVSEARAAAVAAMSGSDVFSDGRDASRRSVQVSKPPGGGSSIVF</sequence>
<feature type="compositionally biased region" description="Polar residues" evidence="2">
    <location>
        <begin position="1"/>
        <end position="27"/>
    </location>
</feature>
<keyword evidence="5" id="KW-1185">Reference proteome</keyword>
<feature type="compositionally biased region" description="Basic and acidic residues" evidence="2">
    <location>
        <begin position="393"/>
        <end position="402"/>
    </location>
</feature>
<dbReference type="AlphaFoldDB" id="C1FHE0"/>
<evidence type="ECO:0000259" key="3">
    <source>
        <dbReference type="PROSITE" id="PS50800"/>
    </source>
</evidence>
<dbReference type="InterPro" id="IPR039613">
    <property type="entry name" value="SPR1/2/3/4/5"/>
</dbReference>
<dbReference type="EMBL" id="CP001576">
    <property type="protein sequence ID" value="ACO69802.1"/>
    <property type="molecule type" value="Genomic_DNA"/>
</dbReference>
<dbReference type="GO" id="GO:0043622">
    <property type="term" value="P:cortical microtubule organization"/>
    <property type="evidence" value="ECO:0007669"/>
    <property type="project" value="InterPro"/>
</dbReference>
<dbReference type="PANTHER" id="PTHR33403:SF17">
    <property type="entry name" value="PROTEIN SPIRAL1-LIKE 4"/>
    <property type="match status" value="1"/>
</dbReference>
<feature type="domain" description="SAP" evidence="3">
    <location>
        <begin position="190"/>
        <end position="224"/>
    </location>
</feature>
<dbReference type="Pfam" id="PF02037">
    <property type="entry name" value="SAP"/>
    <property type="match status" value="1"/>
</dbReference>
<reference evidence="4 5" key="1">
    <citation type="journal article" date="2009" name="Science">
        <title>Green evolution and dynamic adaptations revealed by genomes of the marine picoeukaryotes Micromonas.</title>
        <authorList>
            <person name="Worden A.Z."/>
            <person name="Lee J.H."/>
            <person name="Mock T."/>
            <person name="Rouze P."/>
            <person name="Simmons M.P."/>
            <person name="Aerts A.L."/>
            <person name="Allen A.E."/>
            <person name="Cuvelier M.L."/>
            <person name="Derelle E."/>
            <person name="Everett M.V."/>
            <person name="Foulon E."/>
            <person name="Grimwood J."/>
            <person name="Gundlach H."/>
            <person name="Henrissat B."/>
            <person name="Napoli C."/>
            <person name="McDonald S.M."/>
            <person name="Parker M.S."/>
            <person name="Rombauts S."/>
            <person name="Salamov A."/>
            <person name="Von Dassow P."/>
            <person name="Badger J.H."/>
            <person name="Coutinho P.M."/>
            <person name="Demir E."/>
            <person name="Dubchak I."/>
            <person name="Gentemann C."/>
            <person name="Eikrem W."/>
            <person name="Gready J.E."/>
            <person name="John U."/>
            <person name="Lanier W."/>
            <person name="Lindquist E.A."/>
            <person name="Lucas S."/>
            <person name="Mayer K.F."/>
            <person name="Moreau H."/>
            <person name="Not F."/>
            <person name="Otillar R."/>
            <person name="Panaud O."/>
            <person name="Pangilinan J."/>
            <person name="Paulsen I."/>
            <person name="Piegu B."/>
            <person name="Poliakov A."/>
            <person name="Robbens S."/>
            <person name="Schmutz J."/>
            <person name="Toulza E."/>
            <person name="Wyss T."/>
            <person name="Zelensky A."/>
            <person name="Zhou K."/>
            <person name="Armbrust E.V."/>
            <person name="Bhattacharya D."/>
            <person name="Goodenough U.W."/>
            <person name="Van de Peer Y."/>
            <person name="Grigoriev I.V."/>
        </authorList>
    </citation>
    <scope>NUCLEOTIDE SEQUENCE [LARGE SCALE GENOMIC DNA]</scope>
    <source>
        <strain evidence="5">RCC299 / NOUM17</strain>
    </source>
</reference>
<dbReference type="OrthoDB" id="498418at2759"/>
<proteinExistence type="inferred from homology"/>
<dbReference type="Proteomes" id="UP000002009">
    <property type="component" value="Chromosome 10"/>
</dbReference>
<evidence type="ECO:0000313" key="4">
    <source>
        <dbReference type="EMBL" id="ACO69802.1"/>
    </source>
</evidence>
<comment type="similarity">
    <text evidence="1">Belongs to the SPIRAL1 family.</text>
</comment>
<dbReference type="InterPro" id="IPR003034">
    <property type="entry name" value="SAP_dom"/>
</dbReference>
<feature type="compositionally biased region" description="Low complexity" evidence="2">
    <location>
        <begin position="82"/>
        <end position="98"/>
    </location>
</feature>
<accession>C1FHE0</accession>
<dbReference type="InParanoid" id="C1FHE0"/>
<gene>
    <name evidence="4" type="ORF">MICPUN_109058</name>
</gene>
<dbReference type="STRING" id="296587.C1FHE0"/>